<accession>A0ABV9GQY6</accession>
<sequence length="119" mass="13911">MSNVYDHAYDLEKALRESDEYQKLKQAYDDVQQDSAARHMFVSFQNMQKNLQQRQMQGERVTKEEAENIQQQMQTVQRHPLIGKLMEEERRLGVLLNDINQIISKPLEDLYGKAGIGKA</sequence>
<dbReference type="InterPro" id="IPR023378">
    <property type="entry name" value="YheA/YmcA-like_dom_sf"/>
</dbReference>
<dbReference type="Pfam" id="PF06133">
    <property type="entry name" value="Com_YlbF"/>
    <property type="match status" value="1"/>
</dbReference>
<reference evidence="3" key="1">
    <citation type="journal article" date="2019" name="Int. J. Syst. Evol. Microbiol.">
        <title>The Global Catalogue of Microorganisms (GCM) 10K type strain sequencing project: providing services to taxonomists for standard genome sequencing and annotation.</title>
        <authorList>
            <consortium name="The Broad Institute Genomics Platform"/>
            <consortium name="The Broad Institute Genome Sequencing Center for Infectious Disease"/>
            <person name="Wu L."/>
            <person name="Ma J."/>
        </authorList>
    </citation>
    <scope>NUCLEOTIDE SEQUENCE [LARGE SCALE GENOMIC DNA]</scope>
    <source>
        <strain evidence="3">CGMCC 1.16306</strain>
    </source>
</reference>
<keyword evidence="3" id="KW-1185">Reference proteome</keyword>
<evidence type="ECO:0000313" key="3">
    <source>
        <dbReference type="Proteomes" id="UP001596022"/>
    </source>
</evidence>
<comment type="similarity">
    <text evidence="1">Belongs to the UPF0342 family.</text>
</comment>
<organism evidence="2 3">
    <name type="scientific">Camelliibacillus cellulosilyticus</name>
    <dbReference type="NCBI Taxonomy" id="2174486"/>
    <lineage>
        <taxon>Bacteria</taxon>
        <taxon>Bacillati</taxon>
        <taxon>Bacillota</taxon>
        <taxon>Bacilli</taxon>
        <taxon>Bacillales</taxon>
        <taxon>Sporolactobacillaceae</taxon>
        <taxon>Camelliibacillus</taxon>
    </lineage>
</organism>
<dbReference type="Proteomes" id="UP001596022">
    <property type="component" value="Unassembled WGS sequence"/>
</dbReference>
<dbReference type="RefSeq" id="WP_376846159.1">
    <property type="nucleotide sequence ID" value="NZ_JBHSFW010000005.1"/>
</dbReference>
<dbReference type="HAMAP" id="MF_01526">
    <property type="entry name" value="UPF0342"/>
    <property type="match status" value="1"/>
</dbReference>
<dbReference type="SUPFAM" id="SSF158622">
    <property type="entry name" value="YheA/YmcA-like"/>
    <property type="match status" value="1"/>
</dbReference>
<protein>
    <recommendedName>
        <fullName evidence="1">UPF0342 protein ACFO4N_10080</fullName>
    </recommendedName>
</protein>
<dbReference type="InterPro" id="IPR010368">
    <property type="entry name" value="Com_YlbF"/>
</dbReference>
<evidence type="ECO:0000256" key="1">
    <source>
        <dbReference type="HAMAP-Rule" id="MF_01526"/>
    </source>
</evidence>
<gene>
    <name evidence="2" type="ORF">ACFO4N_10080</name>
</gene>
<dbReference type="EMBL" id="JBHSFW010000005">
    <property type="protein sequence ID" value="MFC4619060.1"/>
    <property type="molecule type" value="Genomic_DNA"/>
</dbReference>
<proteinExistence type="inferred from homology"/>
<evidence type="ECO:0000313" key="2">
    <source>
        <dbReference type="EMBL" id="MFC4619060.1"/>
    </source>
</evidence>
<name>A0ABV9GQY6_9BACL</name>
<comment type="caution">
    <text evidence="2">The sequence shown here is derived from an EMBL/GenBank/DDBJ whole genome shotgun (WGS) entry which is preliminary data.</text>
</comment>
<dbReference type="Gene3D" id="1.20.1500.10">
    <property type="entry name" value="YheA/YmcA-like"/>
    <property type="match status" value="1"/>
</dbReference>